<sequence>MLTQDSLQKLIHQIDAILTKTTLGRLIVYTGDCAFLEVEDSDEIIILDDTYKIEVLNDTEWVSITYEQAVHTLSSDGWPLYAGLTARIRKEVR</sequence>
<proteinExistence type="predicted"/>
<evidence type="ECO:0000313" key="1">
    <source>
        <dbReference type="EMBL" id="GIN58480.1"/>
    </source>
</evidence>
<dbReference type="RefSeq" id="WP_212966673.1">
    <property type="nucleotide sequence ID" value="NZ_BORB01000024.1"/>
</dbReference>
<keyword evidence="2" id="KW-1185">Reference proteome</keyword>
<comment type="caution">
    <text evidence="1">The sequence shown here is derived from an EMBL/GenBank/DDBJ whole genome shotgun (WGS) entry which is preliminary data.</text>
</comment>
<protein>
    <submittedName>
        <fullName evidence="1">Uncharacterized protein</fullName>
    </submittedName>
</protein>
<accession>A0ABQ4KKK1</accession>
<evidence type="ECO:0000313" key="2">
    <source>
        <dbReference type="Proteomes" id="UP000679950"/>
    </source>
</evidence>
<name>A0ABQ4KKK1_9BACI</name>
<organism evidence="1 2">
    <name type="scientific">Lederbergia ruris</name>
    <dbReference type="NCBI Taxonomy" id="217495"/>
    <lineage>
        <taxon>Bacteria</taxon>
        <taxon>Bacillati</taxon>
        <taxon>Bacillota</taxon>
        <taxon>Bacilli</taxon>
        <taxon>Bacillales</taxon>
        <taxon>Bacillaceae</taxon>
        <taxon>Lederbergia</taxon>
    </lineage>
</organism>
<reference evidence="1 2" key="1">
    <citation type="submission" date="2021-03" db="EMBL/GenBank/DDBJ databases">
        <title>Antimicrobial resistance genes in bacteria isolated from Japanese honey, and their potential for conferring macrolide and lincosamide resistance in the American foulbrood pathogen Paenibacillus larvae.</title>
        <authorList>
            <person name="Okamoto M."/>
            <person name="Kumagai M."/>
            <person name="Kanamori H."/>
            <person name="Takamatsu D."/>
        </authorList>
    </citation>
    <scope>NUCLEOTIDE SEQUENCE [LARGE SCALE GENOMIC DNA]</scope>
    <source>
        <strain evidence="1 2">J8TS2</strain>
    </source>
</reference>
<gene>
    <name evidence="1" type="ORF">J8TS2_27990</name>
</gene>
<dbReference type="EMBL" id="BORB01000024">
    <property type="protein sequence ID" value="GIN58480.1"/>
    <property type="molecule type" value="Genomic_DNA"/>
</dbReference>
<dbReference type="Proteomes" id="UP000679950">
    <property type="component" value="Unassembled WGS sequence"/>
</dbReference>